<dbReference type="SUPFAM" id="SSF48452">
    <property type="entry name" value="TPR-like"/>
    <property type="match status" value="1"/>
</dbReference>
<keyword evidence="2" id="KW-1185">Reference proteome</keyword>
<keyword evidence="1" id="KW-0449">Lipoprotein</keyword>
<dbReference type="Pfam" id="PF12741">
    <property type="entry name" value="SusD-like"/>
    <property type="match status" value="1"/>
</dbReference>
<comment type="caution">
    <text evidence="1">The sequence shown here is derived from an EMBL/GenBank/DDBJ whole genome shotgun (WGS) entry which is preliminary data.</text>
</comment>
<proteinExistence type="predicted"/>
<reference evidence="1 2" key="1">
    <citation type="submission" date="2018-04" db="EMBL/GenBank/DDBJ databases">
        <title>Genomic Encyclopedia of Archaeal and Bacterial Type Strains, Phase II (KMG-II): from individual species to whole genera.</title>
        <authorList>
            <person name="Goeker M."/>
        </authorList>
    </citation>
    <scope>NUCLEOTIDE SEQUENCE [LARGE SCALE GENOMIC DNA]</scope>
    <source>
        <strain evidence="1 2">DSM 28823</strain>
    </source>
</reference>
<name>A0A2T5C089_9BACT</name>
<dbReference type="OrthoDB" id="1387301at2"/>
<organism evidence="1 2">
    <name type="scientific">Mangrovibacterium marinum</name>
    <dbReference type="NCBI Taxonomy" id="1639118"/>
    <lineage>
        <taxon>Bacteria</taxon>
        <taxon>Pseudomonadati</taxon>
        <taxon>Bacteroidota</taxon>
        <taxon>Bacteroidia</taxon>
        <taxon>Marinilabiliales</taxon>
        <taxon>Prolixibacteraceae</taxon>
        <taxon>Mangrovibacterium</taxon>
    </lineage>
</organism>
<evidence type="ECO:0000313" key="1">
    <source>
        <dbReference type="EMBL" id="PTN07991.1"/>
    </source>
</evidence>
<gene>
    <name evidence="1" type="ORF">C8N47_11131</name>
</gene>
<sequence>MKKILFIFLVGLLANACTDGFEEANINPYEISSESLKQDNNDIGSYFPSLLSNIFGHQIEENLIAESFCDYMATPTPFVSGVNNTTYYITWNTYWNRIYNNLMSPSGQVIRKALDDDKEVFAAWAKLIRILGMSRLTTYHGPVIYTEYGQANAGYDSEADLYDAFFSDLDDIQAVFSANEDYPALKAFDASYDGSVAKWEMLVNSMRLKLAIRISEVAPELAKAEGEKAIADPAGLILSNTDNFEISLYGSDLYLAIICFQWNDTRMSAGMESFLVGLKDPRIDKYFQRVNNSSLVADHPDYPYKGIRNGAELVAKGDHTSYSLIAESFATVTERPYLAAAEVYFDLAEAALRGWDGAGDAAANYEAGVRASFEQWGAGGVDAYLADATSTPIDYNDVVYDNRGDGSINDFISRSTVTVAWDEAANNEVKLEKIITQKWIAGFTNPNEPWADFRRTGYPKLPHVYQNSSNGDWGVIPADDWIRRMPFVDGERQSNPEGVAAAVATMKGGDLISTRLWWDTGGSNF</sequence>
<dbReference type="Proteomes" id="UP000243525">
    <property type="component" value="Unassembled WGS sequence"/>
</dbReference>
<dbReference type="RefSeq" id="WP_107822724.1">
    <property type="nucleotide sequence ID" value="NZ_OY782574.1"/>
</dbReference>
<dbReference type="InterPro" id="IPR024302">
    <property type="entry name" value="SusD-like"/>
</dbReference>
<dbReference type="AlphaFoldDB" id="A0A2T5C089"/>
<dbReference type="EMBL" id="QAAD01000011">
    <property type="protein sequence ID" value="PTN07991.1"/>
    <property type="molecule type" value="Genomic_DNA"/>
</dbReference>
<protein>
    <submittedName>
        <fullName evidence="1">SusD/RagB-like outer membrane lipoprotein</fullName>
    </submittedName>
</protein>
<dbReference type="Gene3D" id="1.25.40.390">
    <property type="match status" value="1"/>
</dbReference>
<dbReference type="InterPro" id="IPR011990">
    <property type="entry name" value="TPR-like_helical_dom_sf"/>
</dbReference>
<evidence type="ECO:0000313" key="2">
    <source>
        <dbReference type="Proteomes" id="UP000243525"/>
    </source>
</evidence>
<accession>A0A2T5C089</accession>